<organism evidence="1 2">
    <name type="scientific">Streptococcus henryi</name>
    <dbReference type="NCBI Taxonomy" id="439219"/>
    <lineage>
        <taxon>Bacteria</taxon>
        <taxon>Bacillati</taxon>
        <taxon>Bacillota</taxon>
        <taxon>Bacilli</taxon>
        <taxon>Lactobacillales</taxon>
        <taxon>Streptococcaceae</taxon>
        <taxon>Streptococcus</taxon>
    </lineage>
</organism>
<dbReference type="Pfam" id="PF15507">
    <property type="entry name" value="DUF4649"/>
    <property type="match status" value="1"/>
</dbReference>
<dbReference type="RefSeq" id="WP_018164858.1">
    <property type="nucleotide sequence ID" value="NZ_FMXP01000015.1"/>
</dbReference>
<accession>A0A1G6BWL7</accession>
<dbReference type="STRING" id="439219.SAMN02910293_01247"/>
<proteinExistence type="predicted"/>
<evidence type="ECO:0000313" key="2">
    <source>
        <dbReference type="Proteomes" id="UP000182508"/>
    </source>
</evidence>
<gene>
    <name evidence="1" type="ORF">SAMN02910293_01247</name>
</gene>
<protein>
    <recommendedName>
        <fullName evidence="3">DUF4649 domain-containing protein</fullName>
    </recommendedName>
</protein>
<dbReference type="Gene3D" id="3.30.1490.390">
    <property type="match status" value="1"/>
</dbReference>
<dbReference type="Proteomes" id="UP000182508">
    <property type="component" value="Unassembled WGS sequence"/>
</dbReference>
<evidence type="ECO:0000313" key="1">
    <source>
        <dbReference type="EMBL" id="SDB25021.1"/>
    </source>
</evidence>
<dbReference type="InterPro" id="IPR027879">
    <property type="entry name" value="DUF4649"/>
</dbReference>
<dbReference type="AlphaFoldDB" id="A0A1G6BWL7"/>
<keyword evidence="2" id="KW-1185">Reference proteome</keyword>
<reference evidence="1 2" key="1">
    <citation type="submission" date="2016-10" db="EMBL/GenBank/DDBJ databases">
        <authorList>
            <person name="de Groot N.N."/>
        </authorList>
    </citation>
    <scope>NUCLEOTIDE SEQUENCE [LARGE SCALE GENOMIC DNA]</scope>
    <source>
        <strain evidence="1 2">A-4</strain>
    </source>
</reference>
<dbReference type="CDD" id="cd13784">
    <property type="entry name" value="SP_1775_like"/>
    <property type="match status" value="1"/>
</dbReference>
<dbReference type="EMBL" id="FMXP01000015">
    <property type="protein sequence ID" value="SDB25021.1"/>
    <property type="molecule type" value="Genomic_DNA"/>
</dbReference>
<name>A0A1G6BWL7_9STRE</name>
<sequence length="74" mass="8799">MLEIIYRDAAKREKKVIFESYSEFVRSQQACWHDIPDYLTALKLVYNGHDLGYAGPYGDIYRFLLNQDLTQYED</sequence>
<evidence type="ECO:0008006" key="3">
    <source>
        <dbReference type="Google" id="ProtNLM"/>
    </source>
</evidence>